<evidence type="ECO:0000313" key="7">
    <source>
        <dbReference type="EMBL" id="CRK88225.1"/>
    </source>
</evidence>
<evidence type="ECO:0000256" key="3">
    <source>
        <dbReference type="ARBA" id="ARBA00022989"/>
    </source>
</evidence>
<evidence type="ECO:0000256" key="2">
    <source>
        <dbReference type="ARBA" id="ARBA00022692"/>
    </source>
</evidence>
<feature type="domain" description="Major facilitator superfamily (MFS) profile" evidence="6">
    <location>
        <begin position="32"/>
        <end position="471"/>
    </location>
</feature>
<dbReference type="InterPro" id="IPR036259">
    <property type="entry name" value="MFS_trans_sf"/>
</dbReference>
<evidence type="ECO:0000313" key="8">
    <source>
        <dbReference type="Proteomes" id="UP000183832"/>
    </source>
</evidence>
<dbReference type="EMBL" id="CVRI01000006">
    <property type="protein sequence ID" value="CRK88225.1"/>
    <property type="molecule type" value="Genomic_DNA"/>
</dbReference>
<dbReference type="AlphaFoldDB" id="A0A1J1HPT6"/>
<organism evidence="7 8">
    <name type="scientific">Clunio marinus</name>
    <dbReference type="NCBI Taxonomy" id="568069"/>
    <lineage>
        <taxon>Eukaryota</taxon>
        <taxon>Metazoa</taxon>
        <taxon>Ecdysozoa</taxon>
        <taxon>Arthropoda</taxon>
        <taxon>Hexapoda</taxon>
        <taxon>Insecta</taxon>
        <taxon>Pterygota</taxon>
        <taxon>Neoptera</taxon>
        <taxon>Endopterygota</taxon>
        <taxon>Diptera</taxon>
        <taxon>Nematocera</taxon>
        <taxon>Chironomoidea</taxon>
        <taxon>Chironomidae</taxon>
        <taxon>Clunio</taxon>
    </lineage>
</organism>
<protein>
    <submittedName>
        <fullName evidence="7">CLUMA_CG002006, isoform A</fullName>
    </submittedName>
</protein>
<sequence>MESNDEKKKSWKEMSFKEKCKHIRRNITVEPMLACYIMPSVLAGLATQNLNLEKACRVNLEYGEVICDALTQRNTANYTEEEREVQTLVAGMQGWKTVLQSLMPCLLILFWGSWSDRHGRRKPCMLIPIVGELMTAIGLIFCTYFESWPMEVAGITEALFPGLAGGWFTMLMGVFSYIADITTEEERTLRIGIVNLCFSLGVPIGMAFSGVLLKQIGFYGIFSISASFYIVALIYGIFYVDEPNLKIDEKQKLKAADKSLLADFFDKEHVVETFRVAFKKGENQRRLRVSMLLIVVMVVIGPMHGEMSVIYLFTRYKFNWSEVEFSFFSTYAMLTSLVGTLFSVGVFSHLLKIDDAIIGVLSSMSKIISSFVYAFAANTWQLYLGPIAEILNGTSFIAMRSIASKLVQSDELGKVNSLFGVGEALMPLVYAPMYTQVYRATIDTLPGAFFLLGGALTAPAVIIFLWMYKVHKGDEKRKQLMNSVENFNRVDDPETLNNKDDGSVIANRFGSTRRNSQIKSRNSVGIVNTGFISDEEKVIQEAVDIIGDLPALHLEHCKL</sequence>
<dbReference type="InterPro" id="IPR011701">
    <property type="entry name" value="MFS"/>
</dbReference>
<dbReference type="OrthoDB" id="3026777at2759"/>
<evidence type="ECO:0000259" key="6">
    <source>
        <dbReference type="PROSITE" id="PS50850"/>
    </source>
</evidence>
<dbReference type="GO" id="GO:0016020">
    <property type="term" value="C:membrane"/>
    <property type="evidence" value="ECO:0007669"/>
    <property type="project" value="UniProtKB-SubCell"/>
</dbReference>
<feature type="transmembrane region" description="Helical" evidence="5">
    <location>
        <begin position="158"/>
        <end position="179"/>
    </location>
</feature>
<comment type="subcellular location">
    <subcellularLocation>
        <location evidence="1">Membrane</location>
        <topology evidence="1">Multi-pass membrane protein</topology>
    </subcellularLocation>
</comment>
<proteinExistence type="predicted"/>
<keyword evidence="4 5" id="KW-0472">Membrane</keyword>
<dbReference type="PANTHER" id="PTHR23507:SF1">
    <property type="entry name" value="FI18259P1-RELATED"/>
    <property type="match status" value="1"/>
</dbReference>
<dbReference type="CDD" id="cd17386">
    <property type="entry name" value="MFS_SLC46"/>
    <property type="match status" value="1"/>
</dbReference>
<accession>A0A1J1HPT6</accession>
<evidence type="ECO:0000256" key="4">
    <source>
        <dbReference type="ARBA" id="ARBA00023136"/>
    </source>
</evidence>
<feature type="transmembrane region" description="Helical" evidence="5">
    <location>
        <begin position="325"/>
        <end position="344"/>
    </location>
</feature>
<dbReference type="PROSITE" id="PS50850">
    <property type="entry name" value="MFS"/>
    <property type="match status" value="1"/>
</dbReference>
<keyword evidence="8" id="KW-1185">Reference proteome</keyword>
<dbReference type="Pfam" id="PF07690">
    <property type="entry name" value="MFS_1"/>
    <property type="match status" value="1"/>
</dbReference>
<evidence type="ECO:0000256" key="1">
    <source>
        <dbReference type="ARBA" id="ARBA00004141"/>
    </source>
</evidence>
<feature type="transmembrane region" description="Helical" evidence="5">
    <location>
        <begin position="289"/>
        <end position="313"/>
    </location>
</feature>
<dbReference type="PANTHER" id="PTHR23507">
    <property type="entry name" value="ZGC:174356"/>
    <property type="match status" value="1"/>
</dbReference>
<dbReference type="GO" id="GO:0022857">
    <property type="term" value="F:transmembrane transporter activity"/>
    <property type="evidence" value="ECO:0007669"/>
    <property type="project" value="InterPro"/>
</dbReference>
<feature type="transmembrane region" description="Helical" evidence="5">
    <location>
        <begin position="126"/>
        <end position="146"/>
    </location>
</feature>
<keyword evidence="2 5" id="KW-0812">Transmembrane</keyword>
<keyword evidence="3 5" id="KW-1133">Transmembrane helix</keyword>
<feature type="transmembrane region" description="Helical" evidence="5">
    <location>
        <begin position="356"/>
        <end position="376"/>
    </location>
</feature>
<dbReference type="Gene3D" id="1.20.1250.20">
    <property type="entry name" value="MFS general substrate transporter like domains"/>
    <property type="match status" value="1"/>
</dbReference>
<name>A0A1J1HPT6_9DIPT</name>
<dbReference type="SUPFAM" id="SSF103473">
    <property type="entry name" value="MFS general substrate transporter"/>
    <property type="match status" value="1"/>
</dbReference>
<dbReference type="Proteomes" id="UP000183832">
    <property type="component" value="Unassembled WGS sequence"/>
</dbReference>
<feature type="transmembrane region" description="Helical" evidence="5">
    <location>
        <begin position="218"/>
        <end position="240"/>
    </location>
</feature>
<evidence type="ECO:0000256" key="5">
    <source>
        <dbReference type="SAM" id="Phobius"/>
    </source>
</evidence>
<gene>
    <name evidence="7" type="ORF">CLUMA_CG002006</name>
</gene>
<feature type="transmembrane region" description="Helical" evidence="5">
    <location>
        <begin position="447"/>
        <end position="468"/>
    </location>
</feature>
<feature type="transmembrane region" description="Helical" evidence="5">
    <location>
        <begin position="191"/>
        <end position="212"/>
    </location>
</feature>
<dbReference type="InterPro" id="IPR020846">
    <property type="entry name" value="MFS_dom"/>
</dbReference>
<reference evidence="7 8" key="1">
    <citation type="submission" date="2015-04" db="EMBL/GenBank/DDBJ databases">
        <authorList>
            <person name="Syromyatnikov M.Y."/>
            <person name="Popov V.N."/>
        </authorList>
    </citation>
    <scope>NUCLEOTIDE SEQUENCE [LARGE SCALE GENOMIC DNA]</scope>
</reference>